<dbReference type="Gene3D" id="3.30.750.44">
    <property type="match status" value="1"/>
</dbReference>
<dbReference type="CDD" id="cd07560">
    <property type="entry name" value="Peptidase_S41_CPP"/>
    <property type="match status" value="1"/>
</dbReference>
<dbReference type="PROSITE" id="PS50106">
    <property type="entry name" value="PDZ"/>
    <property type="match status" value="1"/>
</dbReference>
<name>A0ABS8FZS8_9FIRM</name>
<dbReference type="Pfam" id="PF03572">
    <property type="entry name" value="Peptidase_S41"/>
    <property type="match status" value="1"/>
</dbReference>
<protein>
    <submittedName>
        <fullName evidence="7">S41 family peptidase</fullName>
    </submittedName>
</protein>
<dbReference type="InterPro" id="IPR005151">
    <property type="entry name" value="Tail-specific_protease"/>
</dbReference>
<dbReference type="InterPro" id="IPR001478">
    <property type="entry name" value="PDZ"/>
</dbReference>
<comment type="similarity">
    <text evidence="1 5">Belongs to the peptidase S41A family.</text>
</comment>
<evidence type="ECO:0000256" key="3">
    <source>
        <dbReference type="ARBA" id="ARBA00022801"/>
    </source>
</evidence>
<evidence type="ECO:0000256" key="5">
    <source>
        <dbReference type="RuleBase" id="RU004404"/>
    </source>
</evidence>
<keyword evidence="2 5" id="KW-0645">Protease</keyword>
<evidence type="ECO:0000313" key="7">
    <source>
        <dbReference type="EMBL" id="MCC2255139.1"/>
    </source>
</evidence>
<dbReference type="PANTHER" id="PTHR32060">
    <property type="entry name" value="TAIL-SPECIFIC PROTEASE"/>
    <property type="match status" value="1"/>
</dbReference>
<feature type="domain" description="PDZ" evidence="6">
    <location>
        <begin position="87"/>
        <end position="183"/>
    </location>
</feature>
<reference evidence="7 8" key="1">
    <citation type="submission" date="2021-10" db="EMBL/GenBank/DDBJ databases">
        <title>Anaerobic single-cell dispensing facilitates the cultivation of human gut bacteria.</title>
        <authorList>
            <person name="Afrizal A."/>
        </authorList>
    </citation>
    <scope>NUCLEOTIDE SEQUENCE [LARGE SCALE GENOMIC DNA]</scope>
    <source>
        <strain evidence="7 8">CLA-AA-H200</strain>
    </source>
</reference>
<keyword evidence="8" id="KW-1185">Reference proteome</keyword>
<proteinExistence type="inferred from homology"/>
<dbReference type="InterPro" id="IPR041489">
    <property type="entry name" value="PDZ_6"/>
</dbReference>
<organism evidence="7 8">
    <name type="scientific">Ruminococcus turbiniformis</name>
    <dbReference type="NCBI Taxonomy" id="2881258"/>
    <lineage>
        <taxon>Bacteria</taxon>
        <taxon>Bacillati</taxon>
        <taxon>Bacillota</taxon>
        <taxon>Clostridia</taxon>
        <taxon>Eubacteriales</taxon>
        <taxon>Oscillospiraceae</taxon>
        <taxon>Ruminococcus</taxon>
    </lineage>
</organism>
<dbReference type="Pfam" id="PF17820">
    <property type="entry name" value="PDZ_6"/>
    <property type="match status" value="1"/>
</dbReference>
<evidence type="ECO:0000256" key="2">
    <source>
        <dbReference type="ARBA" id="ARBA00022670"/>
    </source>
</evidence>
<keyword evidence="4 5" id="KW-0720">Serine protease</keyword>
<evidence type="ECO:0000256" key="4">
    <source>
        <dbReference type="ARBA" id="ARBA00022825"/>
    </source>
</evidence>
<dbReference type="PANTHER" id="PTHR32060:SF30">
    <property type="entry name" value="CARBOXY-TERMINAL PROCESSING PROTEASE CTPA"/>
    <property type="match status" value="1"/>
</dbReference>
<evidence type="ECO:0000313" key="8">
    <source>
        <dbReference type="Proteomes" id="UP001198151"/>
    </source>
</evidence>
<gene>
    <name evidence="7" type="ORF">LKD70_12025</name>
</gene>
<dbReference type="EMBL" id="JAJEQX010000022">
    <property type="protein sequence ID" value="MCC2255139.1"/>
    <property type="molecule type" value="Genomic_DNA"/>
</dbReference>
<evidence type="ECO:0000259" key="6">
    <source>
        <dbReference type="PROSITE" id="PS50106"/>
    </source>
</evidence>
<comment type="caution">
    <text evidence="7">The sequence shown here is derived from an EMBL/GenBank/DDBJ whole genome shotgun (WGS) entry which is preliminary data.</text>
</comment>
<evidence type="ECO:0000256" key="1">
    <source>
        <dbReference type="ARBA" id="ARBA00009179"/>
    </source>
</evidence>
<dbReference type="SUPFAM" id="SSF50156">
    <property type="entry name" value="PDZ domain-like"/>
    <property type="match status" value="1"/>
</dbReference>
<dbReference type="Gene3D" id="2.30.42.10">
    <property type="match status" value="1"/>
</dbReference>
<dbReference type="SMART" id="SM00245">
    <property type="entry name" value="TSPc"/>
    <property type="match status" value="1"/>
</dbReference>
<accession>A0ABS8FZS8</accession>
<dbReference type="CDD" id="cd06782">
    <property type="entry name" value="cpPDZ_CPP-like"/>
    <property type="match status" value="1"/>
</dbReference>
<dbReference type="NCBIfam" id="TIGR00225">
    <property type="entry name" value="prc"/>
    <property type="match status" value="1"/>
</dbReference>
<dbReference type="InterPro" id="IPR004447">
    <property type="entry name" value="Peptidase_S41A"/>
</dbReference>
<dbReference type="SUPFAM" id="SSF52096">
    <property type="entry name" value="ClpP/crotonase"/>
    <property type="match status" value="1"/>
</dbReference>
<sequence length="383" mass="41385">MLTAAVLLVAITGGSSLLSKVFGGSFASDSVSVREVNNKLNDINALVEEYYLYDDEIDKDALIEGIYSGYVAALGDLYTEYYDAEETKAMMEDDSGEFSGIGASILRNAQTGKFTITEVYEGSPADKAGIQAGDVLYQVDGHLTDGESSDTVLFWTKGETGTEVVIQVIRDGETMEFTVTRDVIEEHTVEYEMKDGQTGYIYVEKFADVTYEQFKTALEDLESQGMTGLVIDLRGNPGGNFNTVTDMLRLILPEGVIVSVKDKYGNTEEETCDGENEFAKPLAVLVDGRSASASEIFSAAVQDYGIGTIVGQTTYGKGVVQQIIGMGDGTSLKVTIAEYYTPSGNSIIGTGVQPDVEVEYVYDENNPKADNQLEAALEAVRAE</sequence>
<dbReference type="Gene3D" id="3.90.226.10">
    <property type="entry name" value="2-enoyl-CoA Hydratase, Chain A, domain 1"/>
    <property type="match status" value="1"/>
</dbReference>
<dbReference type="SMART" id="SM00228">
    <property type="entry name" value="PDZ"/>
    <property type="match status" value="1"/>
</dbReference>
<dbReference type="InterPro" id="IPR036034">
    <property type="entry name" value="PDZ_sf"/>
</dbReference>
<dbReference type="InterPro" id="IPR029045">
    <property type="entry name" value="ClpP/crotonase-like_dom_sf"/>
</dbReference>
<dbReference type="Proteomes" id="UP001198151">
    <property type="component" value="Unassembled WGS sequence"/>
</dbReference>
<keyword evidence="3 5" id="KW-0378">Hydrolase</keyword>